<dbReference type="RefSeq" id="WP_104057802.1">
    <property type="nucleotide sequence ID" value="NZ_PREZ01000003.1"/>
</dbReference>
<dbReference type="AlphaFoldDB" id="A0A2S5GDT5"/>
<comment type="caution">
    <text evidence="1">The sequence shown here is derived from an EMBL/GenBank/DDBJ whole genome shotgun (WGS) entry which is preliminary data.</text>
</comment>
<evidence type="ECO:0000313" key="2">
    <source>
        <dbReference type="Proteomes" id="UP000239047"/>
    </source>
</evidence>
<dbReference type="Proteomes" id="UP000239047">
    <property type="component" value="Unassembled WGS sequence"/>
</dbReference>
<proteinExistence type="predicted"/>
<name>A0A2S5GDT5_9BACL</name>
<evidence type="ECO:0008006" key="3">
    <source>
        <dbReference type="Google" id="ProtNLM"/>
    </source>
</evidence>
<reference evidence="1 2" key="1">
    <citation type="submission" date="2018-02" db="EMBL/GenBank/DDBJ databases">
        <title>Jeotgalibacillus proteolyticum sp. nov. a protease producing bacterium isolated from ocean sediments of Laizhou Bay.</title>
        <authorList>
            <person name="Li Y."/>
        </authorList>
    </citation>
    <scope>NUCLEOTIDE SEQUENCE [LARGE SCALE GENOMIC DNA]</scope>
    <source>
        <strain evidence="1 2">22-7</strain>
    </source>
</reference>
<gene>
    <name evidence="1" type="ORF">C4B60_09765</name>
</gene>
<keyword evidence="2" id="KW-1185">Reference proteome</keyword>
<accession>A0A2S5GDT5</accession>
<dbReference type="OrthoDB" id="4986073at2"/>
<dbReference type="EMBL" id="PREZ01000003">
    <property type="protein sequence ID" value="PPA71053.1"/>
    <property type="molecule type" value="Genomic_DNA"/>
</dbReference>
<evidence type="ECO:0000313" key="1">
    <source>
        <dbReference type="EMBL" id="PPA71053.1"/>
    </source>
</evidence>
<protein>
    <recommendedName>
        <fullName evidence="3">Transcriptional regulator</fullName>
    </recommendedName>
</protein>
<organism evidence="1 2">
    <name type="scientific">Jeotgalibacillus proteolyticus</name>
    <dbReference type="NCBI Taxonomy" id="2082395"/>
    <lineage>
        <taxon>Bacteria</taxon>
        <taxon>Bacillati</taxon>
        <taxon>Bacillota</taxon>
        <taxon>Bacilli</taxon>
        <taxon>Bacillales</taxon>
        <taxon>Caryophanaceae</taxon>
        <taxon>Jeotgalibacillus</taxon>
    </lineage>
</organism>
<sequence length="420" mass="48280">MKIGVVGSRQFLEDIERLKGRYGKISFYPYLYESPVEAEELIRSAEDRMDVWLFSGVIPYFYALPEVKRQALLYTYAPFTEIMVTLSLFKLFYQEGILIKEVSLDLPDQQTVHHVMSQLGANDEVCHIKDYAWIYKGQPNRDELNLEEFVRYHKSLYESGETAMALTSIHAVYDRLVSLGVPAQYMIQAESATVEGIERAIQIGRIEQEKKSQVAVIKVEGSYRNDYNSFIRSLNGTVKQNKNNWNLYSTRGAVEDKLYALLQGRRDELPVVGIGFGKTVRRAELHAEDALQYAKKKHRETAVAYLLDDKDVLSEWKAERTLHLKVKTDSEKVMHIAEEIDLAAKAVHLFLSFITDGDSHAFTANDFAAYTEKSRRSAERVIKKFVEYDYIKNAGTERPYDQGRPRAVYSATDKLLNYVD</sequence>